<dbReference type="GO" id="GO:0006397">
    <property type="term" value="P:mRNA processing"/>
    <property type="evidence" value="ECO:0007669"/>
    <property type="project" value="UniProtKB-KW"/>
</dbReference>
<dbReference type="SMART" id="SM00343">
    <property type="entry name" value="ZnF_C2HC"/>
    <property type="match status" value="1"/>
</dbReference>
<protein>
    <recommendedName>
        <fullName evidence="4">CCHC-type domain-containing protein</fullName>
    </recommendedName>
</protein>
<dbReference type="Proteomes" id="UP000017559">
    <property type="component" value="Unassembled WGS sequence"/>
</dbReference>
<dbReference type="OrthoDB" id="1751882at2759"/>
<evidence type="ECO:0000259" key="4">
    <source>
        <dbReference type="PROSITE" id="PS50158"/>
    </source>
</evidence>
<reference evidence="5 6" key="1">
    <citation type="journal article" date="2014" name="BMC Genomics">
        <title>Genome and secretome analysis of the hemibiotrophic fungal pathogen, Moniliophthora roreri, which causes frosty pod rot disease of cacao: mechanisms of the biotrophic and necrotrophic phases.</title>
        <authorList>
            <person name="Meinhardt L.W."/>
            <person name="Costa G.G.L."/>
            <person name="Thomazella D.P.T."/>
            <person name="Teixeira P.J.P.L."/>
            <person name="Carazzolle M.F."/>
            <person name="Schuster S.C."/>
            <person name="Carlson J.E."/>
            <person name="Guiltinan M.J."/>
            <person name="Mieczkowski P."/>
            <person name="Farmer A."/>
            <person name="Ramaraj T."/>
            <person name="Crozier J."/>
            <person name="Davis R.E."/>
            <person name="Shao J."/>
            <person name="Melnick R.L."/>
            <person name="Pereira G.A.G."/>
            <person name="Bailey B.A."/>
        </authorList>
    </citation>
    <scope>NUCLEOTIDE SEQUENCE [LARGE SCALE GENOMIC DNA]</scope>
    <source>
        <strain evidence="5 6">MCA 2997</strain>
    </source>
</reference>
<dbReference type="Gene3D" id="4.10.60.10">
    <property type="entry name" value="Zinc finger, CCHC-type"/>
    <property type="match status" value="1"/>
</dbReference>
<evidence type="ECO:0000313" key="6">
    <source>
        <dbReference type="Proteomes" id="UP000017559"/>
    </source>
</evidence>
<dbReference type="Gene3D" id="2.40.70.10">
    <property type="entry name" value="Acid Proteases"/>
    <property type="match status" value="1"/>
</dbReference>
<evidence type="ECO:0000256" key="3">
    <source>
        <dbReference type="SAM" id="MobiDB-lite"/>
    </source>
</evidence>
<dbReference type="Pfam" id="PF08284">
    <property type="entry name" value="RVP_2"/>
    <property type="match status" value="1"/>
</dbReference>
<dbReference type="PANTHER" id="PTHR15503">
    <property type="entry name" value="LDOC1 RELATED"/>
    <property type="match status" value="1"/>
</dbReference>
<dbReference type="InterPro" id="IPR032567">
    <property type="entry name" value="RTL1-rel"/>
</dbReference>
<feature type="compositionally biased region" description="Basic and acidic residues" evidence="3">
    <location>
        <begin position="397"/>
        <end position="415"/>
    </location>
</feature>
<dbReference type="PROSITE" id="PS50158">
    <property type="entry name" value="ZF_CCHC"/>
    <property type="match status" value="1"/>
</dbReference>
<feature type="domain" description="CCHC-type" evidence="4">
    <location>
        <begin position="384"/>
        <end position="399"/>
    </location>
</feature>
<comment type="caution">
    <text evidence="5">The sequence shown here is derived from an EMBL/GenBank/DDBJ whole genome shotgun (WGS) entry which is preliminary data.</text>
</comment>
<dbReference type="SUPFAM" id="SSF57756">
    <property type="entry name" value="Retrovirus zinc finger-like domains"/>
    <property type="match status" value="1"/>
</dbReference>
<feature type="non-terminal residue" evidence="5">
    <location>
        <position position="1"/>
    </location>
</feature>
<keyword evidence="2" id="KW-0862">Zinc</keyword>
<proteinExistence type="predicted"/>
<dbReference type="InterPro" id="IPR036875">
    <property type="entry name" value="Znf_CCHC_sf"/>
</dbReference>
<dbReference type="PANTHER" id="PTHR15503:SF22">
    <property type="entry name" value="TRANSPOSON TY3-I GAG POLYPROTEIN"/>
    <property type="match status" value="1"/>
</dbReference>
<dbReference type="Pfam" id="PF03732">
    <property type="entry name" value="Retrotrans_gag"/>
    <property type="match status" value="1"/>
</dbReference>
<dbReference type="HOGENOM" id="CLU_000384_19_4_1"/>
<dbReference type="CDD" id="cd00303">
    <property type="entry name" value="retropepsin_like"/>
    <property type="match status" value="1"/>
</dbReference>
<feature type="region of interest" description="Disordered" evidence="3">
    <location>
        <begin position="31"/>
        <end position="140"/>
    </location>
</feature>
<evidence type="ECO:0000313" key="5">
    <source>
        <dbReference type="EMBL" id="ESK82047.1"/>
    </source>
</evidence>
<organism evidence="5 6">
    <name type="scientific">Moniliophthora roreri (strain MCA 2997)</name>
    <name type="common">Cocoa frosty pod rot fungus</name>
    <name type="synonym">Crinipellis roreri</name>
    <dbReference type="NCBI Taxonomy" id="1381753"/>
    <lineage>
        <taxon>Eukaryota</taxon>
        <taxon>Fungi</taxon>
        <taxon>Dikarya</taxon>
        <taxon>Basidiomycota</taxon>
        <taxon>Agaricomycotina</taxon>
        <taxon>Agaricomycetes</taxon>
        <taxon>Agaricomycetidae</taxon>
        <taxon>Agaricales</taxon>
        <taxon>Marasmiineae</taxon>
        <taxon>Marasmiaceae</taxon>
        <taxon>Moniliophthora</taxon>
    </lineage>
</organism>
<feature type="compositionally biased region" description="Polar residues" evidence="3">
    <location>
        <begin position="66"/>
        <end position="110"/>
    </location>
</feature>
<feature type="region of interest" description="Disordered" evidence="3">
    <location>
        <begin position="395"/>
        <end position="415"/>
    </location>
</feature>
<name>V2WKC1_MONRO</name>
<dbReference type="InterPro" id="IPR001878">
    <property type="entry name" value="Znf_CCHC"/>
</dbReference>
<keyword evidence="2" id="KW-0863">Zinc-finger</keyword>
<gene>
    <name evidence="5" type="ORF">Moror_13426</name>
</gene>
<keyword evidence="1" id="KW-0507">mRNA processing</keyword>
<accession>V2WKC1</accession>
<dbReference type="InterPro" id="IPR021109">
    <property type="entry name" value="Peptidase_aspartic_dom_sf"/>
</dbReference>
<sequence>RRAFLLVTPETELTFEQRIQRLELIAQEEAREEIQQRTTRTPRTRTRTRQTLDFVTGFELSDQTRRTLTPDSSHQLQVPSREQTNSPTTDTEIQTCSSETPNQPSSTNRPSETDRPETPILITSPSSSHQSDPMTTQQTSASLQDLISALRTLTNGEKKKENKVAVPNSYDGSPAKASTFLMEVDLYLMANETLYPNDKDKILFTLSYMKEGQAANWMKAKTDKYKKELREKEAEAPDTKLEDQIHVTTWEEFLEDFKKAFRPLDIGTDARLKMKLLKQNKKHVDEYITEFRLLAADTEYDDRALIDHFLARLHPALLKSCLMQPDQPDTIDGWYTRARKYNNAWLTMIAITGGERSKKPSKTETKVNRISDEEAQEYRRKGLCYKCSKPGHIAKNCQEKPKNEQRKENPKKSTPEDAYHKICAIYRDFSEEEQTQILDLMEGGGFYVTVSAAMERNSMRIPLALYTGDQIVEKLALLDSGAEGNFISRVTARKLCLLLTKLEKRIKVLNVDGTLNTSAYVTHMARTTFFIGDKKMTEDLMVSGLGGEQLILGMPWLRHYNPQINWRNGEIKFPPRRKLDIRRFRGILDHTPAEILIRAKTSVSQTLEHNQKTEEKKPIEELIPDFLIDYKRQFEKHMSERFPESRPYDHAIDLKPGVETLNCKVYPLSPIEQQLQNEFLTNNL</sequence>
<evidence type="ECO:0000256" key="2">
    <source>
        <dbReference type="PROSITE-ProRule" id="PRU00047"/>
    </source>
</evidence>
<dbReference type="AlphaFoldDB" id="V2WKC1"/>
<evidence type="ECO:0000256" key="1">
    <source>
        <dbReference type="ARBA" id="ARBA00022664"/>
    </source>
</evidence>
<dbReference type="KEGG" id="mrr:Moror_13426"/>
<dbReference type="GO" id="GO:0003676">
    <property type="term" value="F:nucleic acid binding"/>
    <property type="evidence" value="ECO:0007669"/>
    <property type="project" value="InterPro"/>
</dbReference>
<dbReference type="EMBL" id="AWSO01002097">
    <property type="protein sequence ID" value="ESK82047.1"/>
    <property type="molecule type" value="Genomic_DNA"/>
</dbReference>
<dbReference type="SUPFAM" id="SSF50630">
    <property type="entry name" value="Acid proteases"/>
    <property type="match status" value="1"/>
</dbReference>
<keyword evidence="2" id="KW-0479">Metal-binding</keyword>
<keyword evidence="6" id="KW-1185">Reference proteome</keyword>
<dbReference type="GO" id="GO:0008270">
    <property type="term" value="F:zinc ion binding"/>
    <property type="evidence" value="ECO:0007669"/>
    <property type="project" value="UniProtKB-KW"/>
</dbReference>
<feature type="compositionally biased region" description="Polar residues" evidence="3">
    <location>
        <begin position="121"/>
        <end position="140"/>
    </location>
</feature>
<dbReference type="Pfam" id="PF00098">
    <property type="entry name" value="zf-CCHC"/>
    <property type="match status" value="1"/>
</dbReference>
<dbReference type="InterPro" id="IPR005162">
    <property type="entry name" value="Retrotrans_gag_dom"/>
</dbReference>